<dbReference type="RefSeq" id="WP_274519230.1">
    <property type="nucleotide sequence ID" value="NZ_CBCRUR010000015.1"/>
</dbReference>
<sequence>MVRSEKNNRKNRIDDGVIPHFSSIHKALKEERRKQKAAIDKDIEKLQKSPQSSESERAKAKEELENTKLKIKGRRKVTTDCESDDGHTERPGFLRNRFQENGNQLFREFVTRAEEDHAVKNSTIPKLN</sequence>
<evidence type="ECO:0000313" key="3">
    <source>
        <dbReference type="Proteomes" id="UP000054662"/>
    </source>
</evidence>
<feature type="compositionally biased region" description="Basic and acidic residues" evidence="1">
    <location>
        <begin position="30"/>
        <end position="47"/>
    </location>
</feature>
<comment type="caution">
    <text evidence="2">The sequence shown here is derived from an EMBL/GenBank/DDBJ whole genome shotgun (WGS) entry which is preliminary data.</text>
</comment>
<name>A0A0W1A9I2_9GAMM</name>
<dbReference type="Proteomes" id="UP000054662">
    <property type="component" value="Unassembled WGS sequence"/>
</dbReference>
<organism evidence="2 3">
    <name type="scientific">Legionella worsleiensis</name>
    <dbReference type="NCBI Taxonomy" id="45076"/>
    <lineage>
        <taxon>Bacteria</taxon>
        <taxon>Pseudomonadati</taxon>
        <taxon>Pseudomonadota</taxon>
        <taxon>Gammaproteobacteria</taxon>
        <taxon>Legionellales</taxon>
        <taxon>Legionellaceae</taxon>
        <taxon>Legionella</taxon>
    </lineage>
</organism>
<reference evidence="2 3" key="1">
    <citation type="submission" date="2015-11" db="EMBL/GenBank/DDBJ databases">
        <title>Genomic analysis of 38 Legionella species identifies large and diverse effector repertoires.</title>
        <authorList>
            <person name="Burstein D."/>
            <person name="Amaro F."/>
            <person name="Zusman T."/>
            <person name="Lifshitz Z."/>
            <person name="Cohen O."/>
            <person name="Gilbert J.A."/>
            <person name="Pupko T."/>
            <person name="Shuman H.A."/>
            <person name="Segal G."/>
        </authorList>
    </citation>
    <scope>NUCLEOTIDE SEQUENCE [LARGE SCALE GENOMIC DNA]</scope>
    <source>
        <strain evidence="2 3">ATCC 49508</strain>
    </source>
</reference>
<accession>A0A0W1A9I2</accession>
<evidence type="ECO:0000256" key="1">
    <source>
        <dbReference type="SAM" id="MobiDB-lite"/>
    </source>
</evidence>
<feature type="region of interest" description="Disordered" evidence="1">
    <location>
        <begin position="30"/>
        <end position="94"/>
    </location>
</feature>
<proteinExistence type="predicted"/>
<dbReference type="AlphaFoldDB" id="A0A0W1A9I2"/>
<protein>
    <submittedName>
        <fullName evidence="2">Substrate of the Dot/Icm system</fullName>
    </submittedName>
</protein>
<gene>
    <name evidence="2" type="primary">sidB_1</name>
    <name evidence="2" type="ORF">Lwor_1867</name>
</gene>
<keyword evidence="3" id="KW-1185">Reference proteome</keyword>
<evidence type="ECO:0000313" key="2">
    <source>
        <dbReference type="EMBL" id="KTD77985.1"/>
    </source>
</evidence>
<dbReference type="PATRIC" id="fig|45076.6.peg.2033"/>
<dbReference type="EMBL" id="LNZC01000022">
    <property type="protein sequence ID" value="KTD77985.1"/>
    <property type="molecule type" value="Genomic_DNA"/>
</dbReference>
<feature type="compositionally biased region" description="Basic and acidic residues" evidence="1">
    <location>
        <begin position="54"/>
        <end position="68"/>
    </location>
</feature>